<dbReference type="EMBL" id="JABFAD010000002">
    <property type="protein sequence ID" value="MBA0792741.1"/>
    <property type="molecule type" value="Genomic_DNA"/>
</dbReference>
<evidence type="ECO:0000256" key="1">
    <source>
        <dbReference type="SAM" id="MobiDB-lite"/>
    </source>
</evidence>
<protein>
    <submittedName>
        <fullName evidence="2">Uncharacterized protein</fullName>
    </submittedName>
</protein>
<proteinExistence type="predicted"/>
<comment type="caution">
    <text evidence="2">The sequence shown here is derived from an EMBL/GenBank/DDBJ whole genome shotgun (WGS) entry which is preliminary data.</text>
</comment>
<organism evidence="2 3">
    <name type="scientific">Gossypium harknessii</name>
    <dbReference type="NCBI Taxonomy" id="34285"/>
    <lineage>
        <taxon>Eukaryota</taxon>
        <taxon>Viridiplantae</taxon>
        <taxon>Streptophyta</taxon>
        <taxon>Embryophyta</taxon>
        <taxon>Tracheophyta</taxon>
        <taxon>Spermatophyta</taxon>
        <taxon>Magnoliopsida</taxon>
        <taxon>eudicotyledons</taxon>
        <taxon>Gunneridae</taxon>
        <taxon>Pentapetalae</taxon>
        <taxon>rosids</taxon>
        <taxon>malvids</taxon>
        <taxon>Malvales</taxon>
        <taxon>Malvaceae</taxon>
        <taxon>Malvoideae</taxon>
        <taxon>Gossypium</taxon>
    </lineage>
</organism>
<dbReference type="AlphaFoldDB" id="A0A7J9G5K4"/>
<name>A0A7J9G5K4_9ROSI</name>
<reference evidence="2 3" key="1">
    <citation type="journal article" date="2019" name="Genome Biol. Evol.">
        <title>Insights into the evolution of the New World diploid cottons (Gossypium, subgenus Houzingenia) based on genome sequencing.</title>
        <authorList>
            <person name="Grover C.E."/>
            <person name="Arick M.A. 2nd"/>
            <person name="Thrash A."/>
            <person name="Conover J.L."/>
            <person name="Sanders W.S."/>
            <person name="Peterson D.G."/>
            <person name="Frelichowski J.E."/>
            <person name="Scheffler J.A."/>
            <person name="Scheffler B.E."/>
            <person name="Wendel J.F."/>
        </authorList>
    </citation>
    <scope>NUCLEOTIDE SEQUENCE [LARGE SCALE GENOMIC DNA]</scope>
    <source>
        <strain evidence="2">0</strain>
        <tissue evidence="2">Leaf</tissue>
    </source>
</reference>
<keyword evidence="3" id="KW-1185">Reference proteome</keyword>
<evidence type="ECO:0000313" key="2">
    <source>
        <dbReference type="EMBL" id="MBA0792741.1"/>
    </source>
</evidence>
<gene>
    <name evidence="2" type="ORF">Gohar_017213</name>
</gene>
<evidence type="ECO:0000313" key="3">
    <source>
        <dbReference type="Proteomes" id="UP000593560"/>
    </source>
</evidence>
<feature type="region of interest" description="Disordered" evidence="1">
    <location>
        <begin position="1"/>
        <end position="23"/>
    </location>
</feature>
<feature type="compositionally biased region" description="Polar residues" evidence="1">
    <location>
        <begin position="9"/>
        <end position="23"/>
    </location>
</feature>
<sequence length="185" mass="21429">MAPKKRFRTSASSSNPSRELKSSFSTCFPDSHTRYIFNSYFASKRVWEATKIDIAMLEAISFAYLPILQNWGWMDFLNISSPTYLTLVRAFFLNAKLEHDESRDTVISITSFLMVTPIRLTLEEFGNYLHLASRGSFDEKGNFNPSHFIQSRLASELNLQDSIRIRMNTNITLPHSTYLSYVFRQ</sequence>
<dbReference type="Proteomes" id="UP000593560">
    <property type="component" value="Unassembled WGS sequence"/>
</dbReference>
<accession>A0A7J9G5K4</accession>
<dbReference type="OrthoDB" id="10384412at2759"/>